<feature type="compositionally biased region" description="Low complexity" evidence="1">
    <location>
        <begin position="72"/>
        <end position="84"/>
    </location>
</feature>
<protein>
    <submittedName>
        <fullName evidence="2">Uncharacterized protein</fullName>
    </submittedName>
</protein>
<dbReference type="AlphaFoldDB" id="A0A8S1KFY8"/>
<keyword evidence="3" id="KW-1185">Reference proteome</keyword>
<evidence type="ECO:0000256" key="1">
    <source>
        <dbReference type="SAM" id="MobiDB-lite"/>
    </source>
</evidence>
<dbReference type="OrthoDB" id="304726at2759"/>
<accession>A0A8S1KFY8</accession>
<dbReference type="Proteomes" id="UP000692954">
    <property type="component" value="Unassembled WGS sequence"/>
</dbReference>
<gene>
    <name evidence="2" type="ORF">PSON_ATCC_30995.1.T0060041</name>
</gene>
<evidence type="ECO:0000313" key="3">
    <source>
        <dbReference type="Proteomes" id="UP000692954"/>
    </source>
</evidence>
<name>A0A8S1KFY8_9CILI</name>
<feature type="compositionally biased region" description="Polar residues" evidence="1">
    <location>
        <begin position="11"/>
        <end position="20"/>
    </location>
</feature>
<organism evidence="2 3">
    <name type="scientific">Paramecium sonneborni</name>
    <dbReference type="NCBI Taxonomy" id="65129"/>
    <lineage>
        <taxon>Eukaryota</taxon>
        <taxon>Sar</taxon>
        <taxon>Alveolata</taxon>
        <taxon>Ciliophora</taxon>
        <taxon>Intramacronucleata</taxon>
        <taxon>Oligohymenophorea</taxon>
        <taxon>Peniculida</taxon>
        <taxon>Parameciidae</taxon>
        <taxon>Paramecium</taxon>
    </lineage>
</organism>
<comment type="caution">
    <text evidence="2">The sequence shown here is derived from an EMBL/GenBank/DDBJ whole genome shotgun (WGS) entry which is preliminary data.</text>
</comment>
<feature type="region of interest" description="Disordered" evidence="1">
    <location>
        <begin position="49"/>
        <end position="91"/>
    </location>
</feature>
<proteinExistence type="predicted"/>
<reference evidence="2" key="1">
    <citation type="submission" date="2021-01" db="EMBL/GenBank/DDBJ databases">
        <authorList>
            <consortium name="Genoscope - CEA"/>
            <person name="William W."/>
        </authorList>
    </citation>
    <scope>NUCLEOTIDE SEQUENCE</scope>
</reference>
<feature type="region of interest" description="Disordered" evidence="1">
    <location>
        <begin position="1"/>
        <end position="27"/>
    </location>
</feature>
<sequence length="348" mass="41540">MKNQDEKRIGTASTMAQTGAQSQFQQQSQYEFPLPIYCKIKKEQNQKFNNRYQKQNVDDNPVDEEQQKDNDQNQQQFQQLQQKEGQTKQKKTLDNEYQQLIKYNEDYYNEGNQYSEPDQNQDSPVIKQKKIRGDHLYITCQIKPFGEFLQKYQLQDIAQPYIKKRTTTKCCFFAVNTKQSLYQTQKQNIIKVGQILYDDANEDHCNLLYSIFYLIFQLEKLSKRKSQEISNNKINLFQLLYTLSCVTSFKDDLFQIGKFDKEKIISIMFFCSKFIFQVLQYGTLDPIFKNNESHGETFHNLMTNIHMGVFRYISNSNYTQEQEIFQNLENKSVKQLLDIWKENKFKNN</sequence>
<dbReference type="EMBL" id="CAJJDN010000006">
    <property type="protein sequence ID" value="CAD8051722.1"/>
    <property type="molecule type" value="Genomic_DNA"/>
</dbReference>
<evidence type="ECO:0000313" key="2">
    <source>
        <dbReference type="EMBL" id="CAD8051722.1"/>
    </source>
</evidence>